<proteinExistence type="inferred from homology"/>
<dbReference type="InterPro" id="IPR039426">
    <property type="entry name" value="TonB-dep_rcpt-like"/>
</dbReference>
<keyword evidence="5 7" id="KW-0472">Membrane</keyword>
<dbReference type="STRING" id="1821621.A8C75_19700"/>
<feature type="chain" id="PRO_5008386635" description="TonB-dependent receptor plug domain-containing protein" evidence="8">
    <location>
        <begin position="28"/>
        <end position="434"/>
    </location>
</feature>
<dbReference type="Gene3D" id="2.170.130.10">
    <property type="entry name" value="TonB-dependent receptor, plug domain"/>
    <property type="match status" value="1"/>
</dbReference>
<accession>A0A1A9F2C9</accession>
<protein>
    <recommendedName>
        <fullName evidence="9">TonB-dependent receptor plug domain-containing protein</fullName>
    </recommendedName>
</protein>
<dbReference type="GO" id="GO:0009279">
    <property type="term" value="C:cell outer membrane"/>
    <property type="evidence" value="ECO:0007669"/>
    <property type="project" value="UniProtKB-SubCell"/>
</dbReference>
<keyword evidence="8" id="KW-0732">Signal</keyword>
<dbReference type="InterPro" id="IPR036942">
    <property type="entry name" value="Beta-barrel_TonB_sf"/>
</dbReference>
<evidence type="ECO:0000256" key="6">
    <source>
        <dbReference type="ARBA" id="ARBA00023237"/>
    </source>
</evidence>
<sequence length="434" mass="47649">MKHTKPRLQQRTATLILLILPSLCTMAATQPDEPGQAMFSESDFYAVIPEVISATRITQKLTEAPASISLIDRDMIHASGALNITDLLRLVPGFQAFHVNANKFGATYHGVSDDFPRRLEVLVDGRSIYLPLLSTVDWNSLGLSLDDIERIEVVRGSNVPTYGSNAFLGAINIVTRSPYSETGASLKVLGGSQDTRRVEGRFSVPVGNAQLRVTAGHDQNDGSDRFQDGARSEYLNLSGTLAPTLADTVLMQAGFSSGYSDRGDMDRTFKPVIPRDAQANYQYLRWNHVTDSASETQVSAYHNYLNLSVAAPTVADLVKYEGLPAGFAAALLAQNPDFRLDSEHGKTELYDIEVQHTQQWIPEQTTFLWGLGYRQETAQSGALLQERGRINEDRWRLFGNLELVPADAITLNFGAMLESSSTNADGAQISPELH</sequence>
<dbReference type="PROSITE" id="PS52016">
    <property type="entry name" value="TONB_DEPENDENT_REC_3"/>
    <property type="match status" value="1"/>
</dbReference>
<reference evidence="10 11" key="2">
    <citation type="journal article" date="2018" name="Int. J. Syst. Evol. Microbiol.">
        <title>Marinobacterium aestuarii sp. nov., a benzene-degrading marine bacterium isolated from estuary sediment.</title>
        <authorList>
            <person name="Bae S.S."/>
            <person name="Jung J."/>
            <person name="Chung D."/>
            <person name="Baek K."/>
        </authorList>
    </citation>
    <scope>NUCLEOTIDE SEQUENCE [LARGE SCALE GENOMIC DNA]</scope>
    <source>
        <strain evidence="10 11">ST58-10</strain>
    </source>
</reference>
<evidence type="ECO:0000313" key="10">
    <source>
        <dbReference type="EMBL" id="ANG64474.1"/>
    </source>
</evidence>
<dbReference type="SUPFAM" id="SSF56935">
    <property type="entry name" value="Porins"/>
    <property type="match status" value="1"/>
</dbReference>
<dbReference type="InterPro" id="IPR037066">
    <property type="entry name" value="Plug_dom_sf"/>
</dbReference>
<dbReference type="OrthoDB" id="9758929at2"/>
<dbReference type="InterPro" id="IPR012910">
    <property type="entry name" value="Plug_dom"/>
</dbReference>
<evidence type="ECO:0000256" key="8">
    <source>
        <dbReference type="SAM" id="SignalP"/>
    </source>
</evidence>
<dbReference type="Pfam" id="PF07715">
    <property type="entry name" value="Plug"/>
    <property type="match status" value="1"/>
</dbReference>
<evidence type="ECO:0000256" key="2">
    <source>
        <dbReference type="ARBA" id="ARBA00022448"/>
    </source>
</evidence>
<evidence type="ECO:0000256" key="1">
    <source>
        <dbReference type="ARBA" id="ARBA00004571"/>
    </source>
</evidence>
<organism evidence="10 11">
    <name type="scientific">Marinobacterium aestuarii</name>
    <dbReference type="NCBI Taxonomy" id="1821621"/>
    <lineage>
        <taxon>Bacteria</taxon>
        <taxon>Pseudomonadati</taxon>
        <taxon>Pseudomonadota</taxon>
        <taxon>Gammaproteobacteria</taxon>
        <taxon>Oceanospirillales</taxon>
        <taxon>Oceanospirillaceae</taxon>
        <taxon>Marinobacterium</taxon>
    </lineage>
</organism>
<feature type="signal peptide" evidence="8">
    <location>
        <begin position="1"/>
        <end position="27"/>
    </location>
</feature>
<dbReference type="GO" id="GO:0015344">
    <property type="term" value="F:siderophore uptake transmembrane transporter activity"/>
    <property type="evidence" value="ECO:0007669"/>
    <property type="project" value="TreeGrafter"/>
</dbReference>
<dbReference type="Proteomes" id="UP000078070">
    <property type="component" value="Chromosome"/>
</dbReference>
<dbReference type="Gene3D" id="2.40.170.20">
    <property type="entry name" value="TonB-dependent receptor, beta-barrel domain"/>
    <property type="match status" value="1"/>
</dbReference>
<comment type="similarity">
    <text evidence="7">Belongs to the TonB-dependent receptor family.</text>
</comment>
<dbReference type="RefSeq" id="WP_067386076.1">
    <property type="nucleotide sequence ID" value="NZ_CP015839.1"/>
</dbReference>
<dbReference type="KEGG" id="mars:A8C75_19700"/>
<evidence type="ECO:0000313" key="11">
    <source>
        <dbReference type="Proteomes" id="UP000078070"/>
    </source>
</evidence>
<dbReference type="EMBL" id="CP015839">
    <property type="protein sequence ID" value="ANG64474.1"/>
    <property type="molecule type" value="Genomic_DNA"/>
</dbReference>
<evidence type="ECO:0000256" key="3">
    <source>
        <dbReference type="ARBA" id="ARBA00022452"/>
    </source>
</evidence>
<dbReference type="GO" id="GO:0044718">
    <property type="term" value="P:siderophore transmembrane transport"/>
    <property type="evidence" value="ECO:0007669"/>
    <property type="project" value="TreeGrafter"/>
</dbReference>
<keyword evidence="4 7" id="KW-0812">Transmembrane</keyword>
<keyword evidence="3 7" id="KW-1134">Transmembrane beta strand</keyword>
<keyword evidence="11" id="KW-1185">Reference proteome</keyword>
<dbReference type="PANTHER" id="PTHR30069">
    <property type="entry name" value="TONB-DEPENDENT OUTER MEMBRANE RECEPTOR"/>
    <property type="match status" value="1"/>
</dbReference>
<evidence type="ECO:0000256" key="5">
    <source>
        <dbReference type="ARBA" id="ARBA00023136"/>
    </source>
</evidence>
<evidence type="ECO:0000256" key="4">
    <source>
        <dbReference type="ARBA" id="ARBA00022692"/>
    </source>
</evidence>
<evidence type="ECO:0000256" key="7">
    <source>
        <dbReference type="PROSITE-ProRule" id="PRU01360"/>
    </source>
</evidence>
<dbReference type="AlphaFoldDB" id="A0A1A9F2C9"/>
<comment type="subcellular location">
    <subcellularLocation>
        <location evidence="1 7">Cell outer membrane</location>
        <topology evidence="1 7">Multi-pass membrane protein</topology>
    </subcellularLocation>
</comment>
<evidence type="ECO:0000259" key="9">
    <source>
        <dbReference type="Pfam" id="PF07715"/>
    </source>
</evidence>
<dbReference type="PANTHER" id="PTHR30069:SF27">
    <property type="entry name" value="BLL4766 PROTEIN"/>
    <property type="match status" value="1"/>
</dbReference>
<reference evidence="11" key="1">
    <citation type="submission" date="2016-05" db="EMBL/GenBank/DDBJ databases">
        <authorList>
            <person name="Baek K."/>
            <person name="Yang S.-J."/>
        </authorList>
    </citation>
    <scope>NUCLEOTIDE SEQUENCE [LARGE SCALE GENOMIC DNA]</scope>
    <source>
        <strain evidence="11">ST58-10</strain>
    </source>
</reference>
<gene>
    <name evidence="10" type="ORF">A8C75_19700</name>
</gene>
<keyword evidence="6 7" id="KW-0998">Cell outer membrane</keyword>
<keyword evidence="2 7" id="KW-0813">Transport</keyword>
<feature type="domain" description="TonB-dependent receptor plug" evidence="9">
    <location>
        <begin position="61"/>
        <end position="169"/>
    </location>
</feature>
<name>A0A1A9F2C9_9GAMM</name>